<dbReference type="Pfam" id="PF06838">
    <property type="entry name" value="Met_gamma_lyase"/>
    <property type="match status" value="1"/>
</dbReference>
<dbReference type="InterPro" id="IPR015424">
    <property type="entry name" value="PyrdxlP-dep_Trfase"/>
</dbReference>
<dbReference type="AlphaFoldDB" id="A0A1G5RRU8"/>
<dbReference type="RefSeq" id="WP_092589226.1">
    <property type="nucleotide sequence ID" value="NZ_FMWL01000002.1"/>
</dbReference>
<dbReference type="Gene3D" id="3.40.640.10">
    <property type="entry name" value="Type I PLP-dependent aspartate aminotransferase-like (Major domain)"/>
    <property type="match status" value="1"/>
</dbReference>
<proteinExistence type="predicted"/>
<dbReference type="Proteomes" id="UP000199208">
    <property type="component" value="Unassembled WGS sequence"/>
</dbReference>
<dbReference type="InterPro" id="IPR015421">
    <property type="entry name" value="PyrdxlP-dep_Trfase_major"/>
</dbReference>
<accession>A0A1G5RRU8</accession>
<dbReference type="GO" id="GO:0016829">
    <property type="term" value="F:lyase activity"/>
    <property type="evidence" value="ECO:0007669"/>
    <property type="project" value="UniProtKB-KW"/>
</dbReference>
<sequence length="435" mass="47039">MPHYLELLGIPSDVLALVQDVEQDTCALNADIDAKASYNQIKILKSMQAHRLSDMHFAWNTGYGYDDPGRETVEKIYASVFDAEAALVRPLIVNGTHALSLCLQGVLRPGDLMISVTGKPYDTLDQVIGITPATANGHPPAASRGQGTLAEYGILYAQIDLLEDGRLDLERIATCVSSEKPRMIYLQRSSGYSWRRALTVPEIADMIRAIKAIDPQVVVMVDNCYGEFIDTQEPTSVGADLMAGSLIKNPGGGLALSGGYVVGRRDLVELVSYRMTTPGIGGECGLTFGQNRTILQGLFMAPMVVASALKGAVFCARLYERLGFEVNPKWDQGRSDIIQAVRLGTADRVISFCRGIQSAAPVDAHVVPMPWAMPGYTSDVIMAAGAFVQGSSIELSADAPIREPFDVFFQGGLTFAHSQYGAVRSLLAMREDKVL</sequence>
<gene>
    <name evidence="1" type="ORF">SAMN03080599_00410</name>
</gene>
<evidence type="ECO:0000313" key="1">
    <source>
        <dbReference type="EMBL" id="SCZ76792.1"/>
    </source>
</evidence>
<dbReference type="OrthoDB" id="9764766at2"/>
<reference evidence="1 2" key="1">
    <citation type="submission" date="2016-10" db="EMBL/GenBank/DDBJ databases">
        <authorList>
            <person name="de Groot N.N."/>
        </authorList>
    </citation>
    <scope>NUCLEOTIDE SEQUENCE [LARGE SCALE GENOMIC DNA]</scope>
    <source>
        <strain evidence="1 2">DSM 2784</strain>
    </source>
</reference>
<dbReference type="SUPFAM" id="SSF53383">
    <property type="entry name" value="PLP-dependent transferases"/>
    <property type="match status" value="1"/>
</dbReference>
<keyword evidence="1" id="KW-0456">Lyase</keyword>
<dbReference type="PANTHER" id="PTHR46658:SF1">
    <property type="entry name" value="CYS OR MET METABOLISM PYRIDOXAL-PHOSPHATE-DEPENDENT ENZYME"/>
    <property type="match status" value="1"/>
</dbReference>
<dbReference type="InterPro" id="IPR009651">
    <property type="entry name" value="Met_g_lyase_put"/>
</dbReference>
<dbReference type="STRING" id="1120920.SAMN03080599_00410"/>
<keyword evidence="2" id="KW-1185">Reference proteome</keyword>
<dbReference type="PANTHER" id="PTHR46658">
    <property type="entry name" value="CYS OR MET METABOLISM PYRIDOXAL-PHOSPHATE-DEPENDENT ENZYME"/>
    <property type="match status" value="1"/>
</dbReference>
<protein>
    <submittedName>
        <fullName evidence="1">Cystathionine beta-lyase family protein involved in aluminum resistance</fullName>
    </submittedName>
</protein>
<name>A0A1G5RRU8_9FIRM</name>
<organism evidence="1 2">
    <name type="scientific">Acidaminobacter hydrogenoformans DSM 2784</name>
    <dbReference type="NCBI Taxonomy" id="1120920"/>
    <lineage>
        <taxon>Bacteria</taxon>
        <taxon>Bacillati</taxon>
        <taxon>Bacillota</taxon>
        <taxon>Clostridia</taxon>
        <taxon>Peptostreptococcales</taxon>
        <taxon>Acidaminobacteraceae</taxon>
        <taxon>Acidaminobacter</taxon>
    </lineage>
</organism>
<evidence type="ECO:0000313" key="2">
    <source>
        <dbReference type="Proteomes" id="UP000199208"/>
    </source>
</evidence>
<dbReference type="EMBL" id="FMWL01000002">
    <property type="protein sequence ID" value="SCZ76792.1"/>
    <property type="molecule type" value="Genomic_DNA"/>
</dbReference>
<dbReference type="Gene3D" id="3.90.1150.60">
    <property type="entry name" value="Methioning gamme-lyase, C-terminal domain"/>
    <property type="match status" value="1"/>
</dbReference>